<evidence type="ECO:0000313" key="3">
    <source>
        <dbReference type="Proteomes" id="UP000184111"/>
    </source>
</evidence>
<dbReference type="Proteomes" id="UP000184111">
    <property type="component" value="Unassembled WGS sequence"/>
</dbReference>
<reference evidence="2 3" key="1">
    <citation type="submission" date="2016-11" db="EMBL/GenBank/DDBJ databases">
        <authorList>
            <person name="Jaros S."/>
            <person name="Januszkiewicz K."/>
            <person name="Wedrychowicz H."/>
        </authorList>
    </citation>
    <scope>NUCLEOTIDE SEQUENCE [LARGE SCALE GENOMIC DNA]</scope>
    <source>
        <strain evidence="2 3">CGMCC 4.2025</strain>
    </source>
</reference>
<sequence>MRPNPYGVPEEYDVIVIGGGPAGATTGGLLAKRGHRVLVLDRERFPRYHVGESLIPAFMRPMEEMGITQRMDERGFERKNGGTLVWGNEQVPWNFSFVEGTAYTHAFHTRRADMDSLILDRARELGVFIIEDATVKEPIEEDGRVTGVRYTLRGADRPYEARAKLVVDASGQSRLLSRRYADVTWHEELRNVAVWTYFDNCERLAGDEYTNILIEGLDDGWFWAIPLDKGTISVGYVTRSSLAGQSDEKLPDLFMTEMEKSTKLKKMLTPANQAAGWRSARDWSYTSTQFHGNGWVCVGDSAAFVDPLFSTGVALATLAGSTLAKIVDEILKHPQIEAAALDRYATAYRGFFDEIRMFVERFYDRTKYKEFYYSLASEMVDPDHERTPNANFVQLISGLSGKHPMLNLHMEDLIAGAEAGQETAASA</sequence>
<dbReference type="InterPro" id="IPR006905">
    <property type="entry name" value="Flavin_halogenase"/>
</dbReference>
<dbReference type="InterPro" id="IPR036188">
    <property type="entry name" value="FAD/NAD-bd_sf"/>
</dbReference>
<dbReference type="Gene3D" id="3.30.9.100">
    <property type="match status" value="1"/>
</dbReference>
<dbReference type="PANTHER" id="PTHR43747">
    <property type="entry name" value="FAD-BINDING PROTEIN"/>
    <property type="match status" value="1"/>
</dbReference>
<keyword evidence="3" id="KW-1185">Reference proteome</keyword>
<proteinExistence type="inferred from homology"/>
<comment type="similarity">
    <text evidence="1">Belongs to the flavin-dependent halogenase family. Bacterial tryptophan halogenase subfamily.</text>
</comment>
<dbReference type="RefSeq" id="WP_073498424.1">
    <property type="nucleotide sequence ID" value="NZ_FRBI01000008.1"/>
</dbReference>
<dbReference type="EMBL" id="FRBI01000008">
    <property type="protein sequence ID" value="SHM12477.1"/>
    <property type="molecule type" value="Genomic_DNA"/>
</dbReference>
<dbReference type="GO" id="GO:0004497">
    <property type="term" value="F:monooxygenase activity"/>
    <property type="evidence" value="ECO:0007669"/>
    <property type="project" value="InterPro"/>
</dbReference>
<name>A0A1M7G972_9ACTN</name>
<organism evidence="2 3">
    <name type="scientific">Actinacidiphila paucisporea</name>
    <dbReference type="NCBI Taxonomy" id="310782"/>
    <lineage>
        <taxon>Bacteria</taxon>
        <taxon>Bacillati</taxon>
        <taxon>Actinomycetota</taxon>
        <taxon>Actinomycetes</taxon>
        <taxon>Kitasatosporales</taxon>
        <taxon>Streptomycetaceae</taxon>
        <taxon>Actinacidiphila</taxon>
    </lineage>
</organism>
<dbReference type="SUPFAM" id="SSF51905">
    <property type="entry name" value="FAD/NAD(P)-binding domain"/>
    <property type="match status" value="1"/>
</dbReference>
<accession>A0A1M7G972</accession>
<evidence type="ECO:0000256" key="1">
    <source>
        <dbReference type="ARBA" id="ARBA00038396"/>
    </source>
</evidence>
<protein>
    <submittedName>
        <fullName evidence="2">Dehydrogenase (Flavoprotein)</fullName>
    </submittedName>
</protein>
<dbReference type="PANTHER" id="PTHR43747:SF1">
    <property type="entry name" value="SLR1998 PROTEIN"/>
    <property type="match status" value="1"/>
</dbReference>
<dbReference type="AlphaFoldDB" id="A0A1M7G972"/>
<dbReference type="Pfam" id="PF04820">
    <property type="entry name" value="Trp_halogenase"/>
    <property type="match status" value="2"/>
</dbReference>
<dbReference type="InterPro" id="IPR050816">
    <property type="entry name" value="Flavin-dep_Halogenase_NPB"/>
</dbReference>
<dbReference type="STRING" id="310782.SAMN05216499_108179"/>
<gene>
    <name evidence="2" type="ORF">SAMN05216499_108179</name>
</gene>
<dbReference type="OrthoDB" id="103324at2"/>
<evidence type="ECO:0000313" key="2">
    <source>
        <dbReference type="EMBL" id="SHM12477.1"/>
    </source>
</evidence>
<dbReference type="Gene3D" id="3.50.50.60">
    <property type="entry name" value="FAD/NAD(P)-binding domain"/>
    <property type="match status" value="1"/>
</dbReference>